<sequence length="222" mass="25988">MYKHHRYPPIIIKQVIYLKFRFTLSYRDIEELLAIRGIKIDHSTIQRWVFKFSKQIETNMNKHKKPTNSSWRLDETYIKVAGKERFLYRAVDKLGNTIDFLLTKRRMKGSAQKFLNKAIGNNGKPRIINIDKSGANTAGIRTWNKRSFAKNKVKIRRVKYLNNIIEQDHRSIKRRLKISTGFKEFESAQRTLAGIEIVNIIKKGQIIAPKSTVFKTFCSLAS</sequence>
<dbReference type="InterPro" id="IPR036397">
    <property type="entry name" value="RNaseH_sf"/>
</dbReference>
<dbReference type="Pfam" id="PF13610">
    <property type="entry name" value="DDE_Tnp_IS240"/>
    <property type="match status" value="1"/>
</dbReference>
<keyword evidence="2" id="KW-0815">Transposition</keyword>
<keyword evidence="4" id="KW-0233">DNA recombination</keyword>
<proteinExistence type="predicted"/>
<organism evidence="6 7">
    <name type="scientific">Pseudofulvibacter geojedonensis</name>
    <dbReference type="NCBI Taxonomy" id="1123758"/>
    <lineage>
        <taxon>Bacteria</taxon>
        <taxon>Pseudomonadati</taxon>
        <taxon>Bacteroidota</taxon>
        <taxon>Flavobacteriia</taxon>
        <taxon>Flavobacteriales</taxon>
        <taxon>Flavobacteriaceae</taxon>
        <taxon>Pseudofulvibacter</taxon>
    </lineage>
</organism>
<dbReference type="InterPro" id="IPR012337">
    <property type="entry name" value="RNaseH-like_sf"/>
</dbReference>
<dbReference type="InterPro" id="IPR052183">
    <property type="entry name" value="IS_Transposase"/>
</dbReference>
<name>A0ABW3I219_9FLAO</name>
<reference evidence="7" key="1">
    <citation type="journal article" date="2019" name="Int. J. Syst. Evol. Microbiol.">
        <title>The Global Catalogue of Microorganisms (GCM) 10K type strain sequencing project: providing services to taxonomists for standard genome sequencing and annotation.</title>
        <authorList>
            <consortium name="The Broad Institute Genomics Platform"/>
            <consortium name="The Broad Institute Genome Sequencing Center for Infectious Disease"/>
            <person name="Wu L."/>
            <person name="Ma J."/>
        </authorList>
    </citation>
    <scope>NUCLEOTIDE SEQUENCE [LARGE SCALE GENOMIC DNA]</scope>
    <source>
        <strain evidence="7">CCUG 62114</strain>
    </source>
</reference>
<evidence type="ECO:0000313" key="6">
    <source>
        <dbReference type="EMBL" id="MFD0963843.1"/>
    </source>
</evidence>
<evidence type="ECO:0000259" key="5">
    <source>
        <dbReference type="PROSITE" id="PS50994"/>
    </source>
</evidence>
<dbReference type="InterPro" id="IPR001584">
    <property type="entry name" value="Integrase_cat-core"/>
</dbReference>
<protein>
    <submittedName>
        <fullName evidence="6">IS6 family transposase</fullName>
    </submittedName>
</protein>
<evidence type="ECO:0000256" key="1">
    <source>
        <dbReference type="ARBA" id="ARBA00002286"/>
    </source>
</evidence>
<dbReference type="RefSeq" id="WP_377714974.1">
    <property type="nucleotide sequence ID" value="NZ_JBHTJM010000008.1"/>
</dbReference>
<evidence type="ECO:0000313" key="7">
    <source>
        <dbReference type="Proteomes" id="UP001596997"/>
    </source>
</evidence>
<gene>
    <name evidence="6" type="ORF">ACFQ1O_07475</name>
</gene>
<comment type="caution">
    <text evidence="6">The sequence shown here is derived from an EMBL/GenBank/DDBJ whole genome shotgun (WGS) entry which is preliminary data.</text>
</comment>
<evidence type="ECO:0000256" key="3">
    <source>
        <dbReference type="ARBA" id="ARBA00023125"/>
    </source>
</evidence>
<dbReference type="InterPro" id="IPR047930">
    <property type="entry name" value="Transpos_IS6"/>
</dbReference>
<accession>A0ABW3I219</accession>
<comment type="function">
    <text evidence="1">Involved in the transposition of the insertion sequence.</text>
</comment>
<dbReference type="PANTHER" id="PTHR35528">
    <property type="entry name" value="BLL1675 PROTEIN"/>
    <property type="match status" value="1"/>
</dbReference>
<keyword evidence="3" id="KW-0238">DNA-binding</keyword>
<dbReference type="Proteomes" id="UP001596997">
    <property type="component" value="Unassembled WGS sequence"/>
</dbReference>
<dbReference type="NCBIfam" id="NF033587">
    <property type="entry name" value="transpos_IS6"/>
    <property type="match status" value="1"/>
</dbReference>
<evidence type="ECO:0000256" key="2">
    <source>
        <dbReference type="ARBA" id="ARBA00022578"/>
    </source>
</evidence>
<dbReference type="SUPFAM" id="SSF53098">
    <property type="entry name" value="Ribonuclease H-like"/>
    <property type="match status" value="1"/>
</dbReference>
<dbReference type="Gene3D" id="3.30.420.10">
    <property type="entry name" value="Ribonuclease H-like superfamily/Ribonuclease H"/>
    <property type="match status" value="1"/>
</dbReference>
<dbReference type="InterPro" id="IPR032874">
    <property type="entry name" value="DDE_dom"/>
</dbReference>
<feature type="domain" description="Integrase catalytic" evidence="5">
    <location>
        <begin position="62"/>
        <end position="193"/>
    </location>
</feature>
<dbReference type="PROSITE" id="PS50994">
    <property type="entry name" value="INTEGRASE"/>
    <property type="match status" value="1"/>
</dbReference>
<keyword evidence="7" id="KW-1185">Reference proteome</keyword>
<dbReference type="PANTHER" id="PTHR35528:SF3">
    <property type="entry name" value="BLL1675 PROTEIN"/>
    <property type="match status" value="1"/>
</dbReference>
<evidence type="ECO:0000256" key="4">
    <source>
        <dbReference type="ARBA" id="ARBA00023172"/>
    </source>
</evidence>
<dbReference type="EMBL" id="JBHTJM010000008">
    <property type="protein sequence ID" value="MFD0963843.1"/>
    <property type="molecule type" value="Genomic_DNA"/>
</dbReference>